<dbReference type="AlphaFoldDB" id="A0A1Y2HSQ6"/>
<dbReference type="Proteomes" id="UP000193411">
    <property type="component" value="Unassembled WGS sequence"/>
</dbReference>
<keyword evidence="2" id="KW-0963">Cytoplasm</keyword>
<evidence type="ECO:0000313" key="7">
    <source>
        <dbReference type="Proteomes" id="UP000193411"/>
    </source>
</evidence>
<protein>
    <submittedName>
        <fullName evidence="6">Uncharacterized protein</fullName>
    </submittedName>
</protein>
<accession>A0A1Y2HSQ6</accession>
<comment type="caution">
    <text evidence="6">The sequence shown here is derived from an EMBL/GenBank/DDBJ whole genome shotgun (WGS) entry which is preliminary data.</text>
</comment>
<dbReference type="STRING" id="765915.A0A1Y2HSQ6"/>
<evidence type="ECO:0000256" key="1">
    <source>
        <dbReference type="ARBA" id="ARBA00004300"/>
    </source>
</evidence>
<dbReference type="OrthoDB" id="120976at2759"/>
<name>A0A1Y2HSQ6_9FUNG</name>
<dbReference type="InterPro" id="IPR032675">
    <property type="entry name" value="LRR_dom_sf"/>
</dbReference>
<dbReference type="PANTHER" id="PTHR23170">
    <property type="entry name" value="NY-REN-58 ANTIGEN"/>
    <property type="match status" value="1"/>
</dbReference>
<reference evidence="6 7" key="1">
    <citation type="submission" date="2016-07" db="EMBL/GenBank/DDBJ databases">
        <title>Pervasive Adenine N6-methylation of Active Genes in Fungi.</title>
        <authorList>
            <consortium name="DOE Joint Genome Institute"/>
            <person name="Mondo S.J."/>
            <person name="Dannebaum R.O."/>
            <person name="Kuo R.C."/>
            <person name="Labutti K."/>
            <person name="Haridas S."/>
            <person name="Kuo A."/>
            <person name="Salamov A."/>
            <person name="Ahrendt S.R."/>
            <person name="Lipzen A."/>
            <person name="Sullivan W."/>
            <person name="Andreopoulos W.B."/>
            <person name="Clum A."/>
            <person name="Lindquist E."/>
            <person name="Daum C."/>
            <person name="Ramamoorthy G.K."/>
            <person name="Gryganskyi A."/>
            <person name="Culley D."/>
            <person name="Magnuson J.K."/>
            <person name="James T.Y."/>
            <person name="O'Malley M.A."/>
            <person name="Stajich J.E."/>
            <person name="Spatafora J.W."/>
            <person name="Visel A."/>
            <person name="Grigoriev I.V."/>
        </authorList>
    </citation>
    <scope>NUCLEOTIDE SEQUENCE [LARGE SCALE GENOMIC DNA]</scope>
    <source>
        <strain evidence="6 7">PL171</strain>
    </source>
</reference>
<sequence length="664" mass="74571">MADLLRSAFLRECRALGIHPEPRVLEQLVDHALDNTKAKGKWQTRPGSPTAMATRLDQPLLNLGGQALDRKSILALSNVLKSDSFFRTIILADAYLNEDGTTSICDALRNNTFLVHLDLRGNNIQLEGGVAIGAYLKHTVTLEELVLEWNSIGLWDNAIAAIGDGLAINTSLRYLDLRNNKIGPSGTQRLTQGLKVNQTLLALDLRWNNCGHLGGLALADLFQFNSTLTSLELVGNDISDSVLRTIHLALDRNQRQSRSARDAIRLHDALAGANLAHADTLASLHRELAAKDSEISRLHGELADQATSVKAAKAEAKAAKEETARVVRERDVQTKHARQAEEQLDAARESHANSERVLRATIAEWQRKALEWESKQDKAIAERDAAREEVAMLNRDIERRRERERKLVLEKEIELEELRRSANDKAVAIETKKDQELAKAIANLHRKLDDSETKLAEKDHDMRAMREQHEEEKRVLQRKIEETEIKAKSNQWSKLQGLEEEVTALKSAKDSLQREHDRNQVTLQAITRELDIANSKAEREKKVTDDVRITLTAQITQVQGELADTRAKLKETAARASEATADAEQLYRDKERLKRECKELQRELDATREELRRLEGIEERRRQGEMNRIKQLESALGSYIHGARADLASETVSGSGTRSGGRGI</sequence>
<dbReference type="SMART" id="SM00368">
    <property type="entry name" value="LRR_RI"/>
    <property type="match status" value="5"/>
</dbReference>
<keyword evidence="7" id="KW-1185">Reference proteome</keyword>
<proteinExistence type="predicted"/>
<dbReference type="SUPFAM" id="SSF52047">
    <property type="entry name" value="RNI-like"/>
    <property type="match status" value="1"/>
</dbReference>
<comment type="subcellular location">
    <subcellularLocation>
        <location evidence="1">Cytoplasm</location>
        <location evidence="1">Cytoskeleton</location>
        <location evidence="1">Microtubule organizing center</location>
        <location evidence="1">Centrosome</location>
    </subcellularLocation>
</comment>
<dbReference type="PANTHER" id="PTHR23170:SF3">
    <property type="entry name" value="LEUCINE-RICH REPEAT-CONTAINING PROTEIN 45"/>
    <property type="match status" value="1"/>
</dbReference>
<evidence type="ECO:0000256" key="3">
    <source>
        <dbReference type="ARBA" id="ARBA00023054"/>
    </source>
</evidence>
<organism evidence="6 7">
    <name type="scientific">Catenaria anguillulae PL171</name>
    <dbReference type="NCBI Taxonomy" id="765915"/>
    <lineage>
        <taxon>Eukaryota</taxon>
        <taxon>Fungi</taxon>
        <taxon>Fungi incertae sedis</taxon>
        <taxon>Blastocladiomycota</taxon>
        <taxon>Blastocladiomycetes</taxon>
        <taxon>Blastocladiales</taxon>
        <taxon>Catenariaceae</taxon>
        <taxon>Catenaria</taxon>
    </lineage>
</organism>
<dbReference type="Pfam" id="PF13516">
    <property type="entry name" value="LRR_6"/>
    <property type="match status" value="4"/>
</dbReference>
<keyword evidence="4" id="KW-0206">Cytoskeleton</keyword>
<dbReference type="InterPro" id="IPR052116">
    <property type="entry name" value="Centro_Cilium_Assembly"/>
</dbReference>
<keyword evidence="3 5" id="KW-0175">Coiled coil</keyword>
<evidence type="ECO:0000313" key="6">
    <source>
        <dbReference type="EMBL" id="ORZ37646.1"/>
    </source>
</evidence>
<dbReference type="InterPro" id="IPR001611">
    <property type="entry name" value="Leu-rich_rpt"/>
</dbReference>
<evidence type="ECO:0000256" key="5">
    <source>
        <dbReference type="SAM" id="Coils"/>
    </source>
</evidence>
<evidence type="ECO:0000256" key="2">
    <source>
        <dbReference type="ARBA" id="ARBA00022490"/>
    </source>
</evidence>
<gene>
    <name evidence="6" type="ORF">BCR44DRAFT_1511776</name>
</gene>
<evidence type="ECO:0000256" key="4">
    <source>
        <dbReference type="ARBA" id="ARBA00023212"/>
    </source>
</evidence>
<feature type="coiled-coil region" evidence="5">
    <location>
        <begin position="302"/>
        <end position="617"/>
    </location>
</feature>
<dbReference type="Gene3D" id="3.80.10.10">
    <property type="entry name" value="Ribonuclease Inhibitor"/>
    <property type="match status" value="2"/>
</dbReference>
<dbReference type="EMBL" id="MCFL01000012">
    <property type="protein sequence ID" value="ORZ37646.1"/>
    <property type="molecule type" value="Genomic_DNA"/>
</dbReference>